<dbReference type="PRINTS" id="PR00463">
    <property type="entry name" value="EP450I"/>
</dbReference>
<reference evidence="9" key="3">
    <citation type="submission" date="2010-09" db="EMBL/GenBank/DDBJ databases">
        <title>Annotation of Gaeumannomyces graminis var. tritici R3-111a-1.</title>
        <authorList>
            <consortium name="The Broad Institute Genome Sequencing Platform"/>
            <person name="Ma L.-J."/>
            <person name="Dead R."/>
            <person name="Young S.K."/>
            <person name="Zeng Q."/>
            <person name="Gargeya S."/>
            <person name="Fitzgerald M."/>
            <person name="Haas B."/>
            <person name="Abouelleil A."/>
            <person name="Alvarado L."/>
            <person name="Arachchi H.M."/>
            <person name="Berlin A."/>
            <person name="Brown A."/>
            <person name="Chapman S.B."/>
            <person name="Chen Z."/>
            <person name="Dunbar C."/>
            <person name="Freedman E."/>
            <person name="Gearin G."/>
            <person name="Gellesch M."/>
            <person name="Goldberg J."/>
            <person name="Griggs A."/>
            <person name="Gujja S."/>
            <person name="Heiman D."/>
            <person name="Howarth C."/>
            <person name="Larson L."/>
            <person name="Lui A."/>
            <person name="MacDonald P.J.P."/>
            <person name="Mehta T."/>
            <person name="Montmayeur A."/>
            <person name="Murphy C."/>
            <person name="Neiman D."/>
            <person name="Pearson M."/>
            <person name="Priest M."/>
            <person name="Roberts A."/>
            <person name="Saif S."/>
            <person name="Shea T."/>
            <person name="Shenoy N."/>
            <person name="Sisk P."/>
            <person name="Stolte C."/>
            <person name="Sykes S."/>
            <person name="Yandava C."/>
            <person name="Wortman J."/>
            <person name="Nusbaum C."/>
            <person name="Birren B."/>
        </authorList>
    </citation>
    <scope>NUCLEOTIDE SEQUENCE</scope>
    <source>
        <strain evidence="9">R3-111a-1</strain>
    </source>
</reference>
<keyword evidence="4 6" id="KW-0479">Metal-binding</keyword>
<keyword evidence="11" id="KW-1185">Reference proteome</keyword>
<dbReference type="InterPro" id="IPR017972">
    <property type="entry name" value="Cyt_P450_CS"/>
</dbReference>
<dbReference type="PANTHER" id="PTHR24305:SF166">
    <property type="entry name" value="CYTOCHROME P450 12A4, MITOCHONDRIAL-RELATED"/>
    <property type="match status" value="1"/>
</dbReference>
<evidence type="ECO:0000256" key="1">
    <source>
        <dbReference type="ARBA" id="ARBA00001971"/>
    </source>
</evidence>
<dbReference type="RefSeq" id="XP_009220269.1">
    <property type="nucleotide sequence ID" value="XM_009222005.1"/>
</dbReference>
<evidence type="ECO:0000313" key="10">
    <source>
        <dbReference type="EnsemblFungi" id="EJT79124"/>
    </source>
</evidence>
<dbReference type="GO" id="GO:0016705">
    <property type="term" value="F:oxidoreductase activity, acting on paired donors, with incorporation or reduction of molecular oxygen"/>
    <property type="evidence" value="ECO:0007669"/>
    <property type="project" value="InterPro"/>
</dbReference>
<dbReference type="Proteomes" id="UP000006039">
    <property type="component" value="Unassembled WGS sequence"/>
</dbReference>
<dbReference type="AlphaFoldDB" id="J3NSG1"/>
<evidence type="ECO:0000256" key="2">
    <source>
        <dbReference type="ARBA" id="ARBA00010617"/>
    </source>
</evidence>
<keyword evidence="7" id="KW-0560">Oxidoreductase</keyword>
<evidence type="ECO:0000256" key="8">
    <source>
        <dbReference type="SAM" id="MobiDB-lite"/>
    </source>
</evidence>
<evidence type="ECO:0008006" key="12">
    <source>
        <dbReference type="Google" id="ProtNLM"/>
    </source>
</evidence>
<feature type="binding site" description="axial binding residue" evidence="6">
    <location>
        <position position="526"/>
    </location>
    <ligand>
        <name>heme</name>
        <dbReference type="ChEBI" id="CHEBI:30413"/>
    </ligand>
    <ligandPart>
        <name>Fe</name>
        <dbReference type="ChEBI" id="CHEBI:18248"/>
    </ligandPart>
</feature>
<reference evidence="10" key="5">
    <citation type="submission" date="2018-04" db="UniProtKB">
        <authorList>
            <consortium name="EnsemblFungi"/>
        </authorList>
    </citation>
    <scope>IDENTIFICATION</scope>
    <source>
        <strain evidence="10">R3-111a-1</strain>
    </source>
</reference>
<dbReference type="HOGENOM" id="CLU_001570_25_2_1"/>
<dbReference type="eggNOG" id="KOG0158">
    <property type="taxonomic scope" value="Eukaryota"/>
</dbReference>
<reference evidence="9" key="2">
    <citation type="submission" date="2010-07" db="EMBL/GenBank/DDBJ databases">
        <authorList>
            <consortium name="The Broad Institute Genome Sequencing Platform"/>
            <consortium name="Broad Institute Genome Sequencing Center for Infectious Disease"/>
            <person name="Ma L.-J."/>
            <person name="Dead R."/>
            <person name="Young S."/>
            <person name="Zeng Q."/>
            <person name="Koehrsen M."/>
            <person name="Alvarado L."/>
            <person name="Berlin A."/>
            <person name="Chapman S.B."/>
            <person name="Chen Z."/>
            <person name="Freedman E."/>
            <person name="Gellesch M."/>
            <person name="Goldberg J."/>
            <person name="Griggs A."/>
            <person name="Gujja S."/>
            <person name="Heilman E.R."/>
            <person name="Heiman D."/>
            <person name="Hepburn T."/>
            <person name="Howarth C."/>
            <person name="Jen D."/>
            <person name="Larson L."/>
            <person name="Mehta T."/>
            <person name="Neiman D."/>
            <person name="Pearson M."/>
            <person name="Roberts A."/>
            <person name="Saif S."/>
            <person name="Shea T."/>
            <person name="Shenoy N."/>
            <person name="Sisk P."/>
            <person name="Stolte C."/>
            <person name="Sykes S."/>
            <person name="Walk T."/>
            <person name="White J."/>
            <person name="Yandava C."/>
            <person name="Haas B."/>
            <person name="Nusbaum C."/>
            <person name="Birren B."/>
        </authorList>
    </citation>
    <scope>NUCLEOTIDE SEQUENCE</scope>
    <source>
        <strain evidence="9">R3-111a-1</strain>
    </source>
</reference>
<evidence type="ECO:0000256" key="6">
    <source>
        <dbReference type="PIRSR" id="PIRSR602401-1"/>
    </source>
</evidence>
<evidence type="ECO:0000256" key="5">
    <source>
        <dbReference type="ARBA" id="ARBA00023004"/>
    </source>
</evidence>
<dbReference type="STRING" id="644352.J3NSG1"/>
<evidence type="ECO:0000256" key="3">
    <source>
        <dbReference type="ARBA" id="ARBA00022617"/>
    </source>
</evidence>
<dbReference type="GO" id="GO:0020037">
    <property type="term" value="F:heme binding"/>
    <property type="evidence" value="ECO:0007669"/>
    <property type="project" value="InterPro"/>
</dbReference>
<gene>
    <name evidence="10" type="primary">20344671</name>
    <name evidence="9" type="ORF">GGTG_04213</name>
</gene>
<dbReference type="SUPFAM" id="SSF48264">
    <property type="entry name" value="Cytochrome P450"/>
    <property type="match status" value="1"/>
</dbReference>
<name>J3NSG1_GAET3</name>
<accession>J3NSG1</accession>
<sequence>MPLVQAGLVLIPLLWIAAWLRVLARNYRAARATGLPFVVCPYDPEGFVFALIQEPLRPVLRRLLPAAAFDVYELSLWGWEFRAKAAVHKRYGPAFVVVTTGLNRLVCADPAMAHAILARRKDFVHPDINLKTMGFLGSNIITNNDEAWSRQRRIVAPALNERVSPDVWKESIDQASSLAGLLCASDSTVETIAGLRVIAIDVLTRIAYGRHKPLTLALPSRDPSADMSYVDAIHLCTEQILLASFVPSWFLRLPFMPRLLRTVGVALERLPGLTRDMLDQERRRSSSAALVADETTTAGLNNSPEIIMSTLIRLSDQEKELTEKGTPDEKTSIAGGNRTSKSYLTEEEIAGNLFIFTAAGFDTTANTMAYAVTLLAACPEWQAWIQAEIDAVLGAPTPGAPGHELPVPDYATAFPKLTRCMAVMLETLRLYPAATMVMRATAATQVVPLGHSSSPASSFTLRGPCAVHVNVMALHTSPASWGSDALEFNPARWIRSVSGAQGEPVEELVTPPRGVFMPWSAGPRVCPGQKMSQVEFVAVISTLFRSYSAQPVQVAGESAQQARRRLLDLTQDSHAVLTLQISKPRDARLRWTRRA</sequence>
<feature type="compositionally biased region" description="Basic and acidic residues" evidence="8">
    <location>
        <begin position="318"/>
        <end position="331"/>
    </location>
</feature>
<keyword evidence="5 6" id="KW-0408">Iron</keyword>
<dbReference type="Pfam" id="PF00067">
    <property type="entry name" value="p450"/>
    <property type="match status" value="1"/>
</dbReference>
<dbReference type="GeneID" id="20344671"/>
<dbReference type="InterPro" id="IPR050121">
    <property type="entry name" value="Cytochrome_P450_monoxygenase"/>
</dbReference>
<keyword evidence="3 6" id="KW-0349">Heme</keyword>
<proteinExistence type="inferred from homology"/>
<dbReference type="PANTHER" id="PTHR24305">
    <property type="entry name" value="CYTOCHROME P450"/>
    <property type="match status" value="1"/>
</dbReference>
<dbReference type="GO" id="GO:0005506">
    <property type="term" value="F:iron ion binding"/>
    <property type="evidence" value="ECO:0007669"/>
    <property type="project" value="InterPro"/>
</dbReference>
<dbReference type="EMBL" id="GL385396">
    <property type="protein sequence ID" value="EJT79124.1"/>
    <property type="molecule type" value="Genomic_DNA"/>
</dbReference>
<dbReference type="InterPro" id="IPR036396">
    <property type="entry name" value="Cyt_P450_sf"/>
</dbReference>
<comment type="similarity">
    <text evidence="2 7">Belongs to the cytochrome P450 family.</text>
</comment>
<feature type="region of interest" description="Disordered" evidence="8">
    <location>
        <begin position="318"/>
        <end position="338"/>
    </location>
</feature>
<dbReference type="EnsemblFungi" id="EJT79124">
    <property type="protein sequence ID" value="EJT79124"/>
    <property type="gene ID" value="GGTG_04213"/>
</dbReference>
<dbReference type="GO" id="GO:0004497">
    <property type="term" value="F:monooxygenase activity"/>
    <property type="evidence" value="ECO:0007669"/>
    <property type="project" value="UniProtKB-KW"/>
</dbReference>
<organism evidence="9">
    <name type="scientific">Gaeumannomyces tritici (strain R3-111a-1)</name>
    <name type="common">Wheat and barley take-all root rot fungus</name>
    <name type="synonym">Gaeumannomyces graminis var. tritici</name>
    <dbReference type="NCBI Taxonomy" id="644352"/>
    <lineage>
        <taxon>Eukaryota</taxon>
        <taxon>Fungi</taxon>
        <taxon>Dikarya</taxon>
        <taxon>Ascomycota</taxon>
        <taxon>Pezizomycotina</taxon>
        <taxon>Sordariomycetes</taxon>
        <taxon>Sordariomycetidae</taxon>
        <taxon>Magnaporthales</taxon>
        <taxon>Magnaporthaceae</taxon>
        <taxon>Gaeumannomyces</taxon>
    </lineage>
</organism>
<evidence type="ECO:0000313" key="9">
    <source>
        <dbReference type="EMBL" id="EJT79124.1"/>
    </source>
</evidence>
<reference evidence="11" key="1">
    <citation type="submission" date="2010-07" db="EMBL/GenBank/DDBJ databases">
        <title>The genome sequence of Gaeumannomyces graminis var. tritici strain R3-111a-1.</title>
        <authorList>
            <consortium name="The Broad Institute Genome Sequencing Platform"/>
            <person name="Ma L.-J."/>
            <person name="Dead R."/>
            <person name="Young S."/>
            <person name="Zeng Q."/>
            <person name="Koehrsen M."/>
            <person name="Alvarado L."/>
            <person name="Berlin A."/>
            <person name="Chapman S.B."/>
            <person name="Chen Z."/>
            <person name="Freedman E."/>
            <person name="Gellesch M."/>
            <person name="Goldberg J."/>
            <person name="Griggs A."/>
            <person name="Gujja S."/>
            <person name="Heilman E.R."/>
            <person name="Heiman D."/>
            <person name="Hepburn T."/>
            <person name="Howarth C."/>
            <person name="Jen D."/>
            <person name="Larson L."/>
            <person name="Mehta T."/>
            <person name="Neiman D."/>
            <person name="Pearson M."/>
            <person name="Roberts A."/>
            <person name="Saif S."/>
            <person name="Shea T."/>
            <person name="Shenoy N."/>
            <person name="Sisk P."/>
            <person name="Stolte C."/>
            <person name="Sykes S."/>
            <person name="Walk T."/>
            <person name="White J."/>
            <person name="Yandava C."/>
            <person name="Haas B."/>
            <person name="Nusbaum C."/>
            <person name="Birren B."/>
        </authorList>
    </citation>
    <scope>NUCLEOTIDE SEQUENCE [LARGE SCALE GENOMIC DNA]</scope>
    <source>
        <strain evidence="11">R3-111a-1</strain>
    </source>
</reference>
<dbReference type="Gene3D" id="1.10.630.10">
    <property type="entry name" value="Cytochrome P450"/>
    <property type="match status" value="1"/>
</dbReference>
<dbReference type="PRINTS" id="PR00385">
    <property type="entry name" value="P450"/>
</dbReference>
<evidence type="ECO:0000256" key="7">
    <source>
        <dbReference type="RuleBase" id="RU000461"/>
    </source>
</evidence>
<dbReference type="InterPro" id="IPR002401">
    <property type="entry name" value="Cyt_P450_E_grp-I"/>
</dbReference>
<evidence type="ECO:0000256" key="4">
    <source>
        <dbReference type="ARBA" id="ARBA00022723"/>
    </source>
</evidence>
<protein>
    <recommendedName>
        <fullName evidence="12">Cytochrome P450</fullName>
    </recommendedName>
</protein>
<dbReference type="VEuPathDB" id="FungiDB:GGTG_04213"/>
<dbReference type="CDD" id="cd11070">
    <property type="entry name" value="CYP56-like"/>
    <property type="match status" value="1"/>
</dbReference>
<comment type="cofactor">
    <cofactor evidence="1 6">
        <name>heme</name>
        <dbReference type="ChEBI" id="CHEBI:30413"/>
    </cofactor>
</comment>
<keyword evidence="7" id="KW-0503">Monooxygenase</keyword>
<dbReference type="InterPro" id="IPR001128">
    <property type="entry name" value="Cyt_P450"/>
</dbReference>
<dbReference type="PROSITE" id="PS00086">
    <property type="entry name" value="CYTOCHROME_P450"/>
    <property type="match status" value="1"/>
</dbReference>
<dbReference type="OrthoDB" id="1470350at2759"/>
<evidence type="ECO:0000313" key="11">
    <source>
        <dbReference type="Proteomes" id="UP000006039"/>
    </source>
</evidence>
<reference evidence="10" key="4">
    <citation type="journal article" date="2015" name="G3 (Bethesda)">
        <title>Genome sequences of three phytopathogenic species of the Magnaporthaceae family of fungi.</title>
        <authorList>
            <person name="Okagaki L.H."/>
            <person name="Nunes C.C."/>
            <person name="Sailsbery J."/>
            <person name="Clay B."/>
            <person name="Brown D."/>
            <person name="John T."/>
            <person name="Oh Y."/>
            <person name="Young N."/>
            <person name="Fitzgerald M."/>
            <person name="Haas B.J."/>
            <person name="Zeng Q."/>
            <person name="Young S."/>
            <person name="Adiconis X."/>
            <person name="Fan L."/>
            <person name="Levin J.Z."/>
            <person name="Mitchell T.K."/>
            <person name="Okubara P.A."/>
            <person name="Farman M.L."/>
            <person name="Kohn L.M."/>
            <person name="Birren B."/>
            <person name="Ma L.-J."/>
            <person name="Dean R.A."/>
        </authorList>
    </citation>
    <scope>NUCLEOTIDE SEQUENCE</scope>
    <source>
        <strain evidence="10">R3-111a-1</strain>
    </source>
</reference>